<organism evidence="1 2">
    <name type="scientific">Periconia digitata</name>
    <dbReference type="NCBI Taxonomy" id="1303443"/>
    <lineage>
        <taxon>Eukaryota</taxon>
        <taxon>Fungi</taxon>
        <taxon>Dikarya</taxon>
        <taxon>Ascomycota</taxon>
        <taxon>Pezizomycotina</taxon>
        <taxon>Dothideomycetes</taxon>
        <taxon>Pleosporomycetidae</taxon>
        <taxon>Pleosporales</taxon>
        <taxon>Massarineae</taxon>
        <taxon>Periconiaceae</taxon>
        <taxon>Periconia</taxon>
    </lineage>
</organism>
<protein>
    <submittedName>
        <fullName evidence="1">Uncharacterized protein</fullName>
    </submittedName>
</protein>
<sequence length="214" mass="23930">MKHRGPKPTGDALPCRVARYRQPRCRGQCSCVVAAAWDNMVQRSQYFVTIAVGGVLEALIPVARNVMSQPDTPARAWGPPSLTTLATQRHRFGQDFMLQLANATVVLEGSHGLTFEPRDAWLPTHLAFARGAEMLIQQPERSSEAIARFGRHCSFEPHHPAALPMAHDPPLVPSPQYHLPCQSVFIGPKKAMYRQPYITCTGYSYSGWWLFLHL</sequence>
<name>A0A9W4UMM4_9PLEO</name>
<gene>
    <name evidence="1" type="ORF">PDIGIT_LOCUS10554</name>
</gene>
<dbReference type="Proteomes" id="UP001152607">
    <property type="component" value="Unassembled WGS sequence"/>
</dbReference>
<comment type="caution">
    <text evidence="1">The sequence shown here is derived from an EMBL/GenBank/DDBJ whole genome shotgun (WGS) entry which is preliminary data.</text>
</comment>
<reference evidence="1" key="1">
    <citation type="submission" date="2023-01" db="EMBL/GenBank/DDBJ databases">
        <authorList>
            <person name="Van Ghelder C."/>
            <person name="Rancurel C."/>
        </authorList>
    </citation>
    <scope>NUCLEOTIDE SEQUENCE</scope>
    <source>
        <strain evidence="1">CNCM I-4278</strain>
    </source>
</reference>
<evidence type="ECO:0000313" key="2">
    <source>
        <dbReference type="Proteomes" id="UP001152607"/>
    </source>
</evidence>
<evidence type="ECO:0000313" key="1">
    <source>
        <dbReference type="EMBL" id="CAI6337442.1"/>
    </source>
</evidence>
<keyword evidence="2" id="KW-1185">Reference proteome</keyword>
<dbReference type="EMBL" id="CAOQHR010000007">
    <property type="protein sequence ID" value="CAI6337442.1"/>
    <property type="molecule type" value="Genomic_DNA"/>
</dbReference>
<accession>A0A9W4UMM4</accession>
<dbReference type="AlphaFoldDB" id="A0A9W4UMM4"/>
<proteinExistence type="predicted"/>